<evidence type="ECO:0000313" key="7">
    <source>
        <dbReference type="EMBL" id="MFC0634112.1"/>
    </source>
</evidence>
<keyword evidence="8" id="KW-1185">Reference proteome</keyword>
<comment type="similarity">
    <text evidence="2 6">Belongs to the BI1 family.</text>
</comment>
<evidence type="ECO:0000256" key="1">
    <source>
        <dbReference type="ARBA" id="ARBA00004141"/>
    </source>
</evidence>
<feature type="transmembrane region" description="Helical" evidence="6">
    <location>
        <begin position="31"/>
        <end position="49"/>
    </location>
</feature>
<organism evidence="7 8">
    <name type="scientific">Brevundimonas balnearis</name>
    <dbReference type="NCBI Taxonomy" id="1572858"/>
    <lineage>
        <taxon>Bacteria</taxon>
        <taxon>Pseudomonadati</taxon>
        <taxon>Pseudomonadota</taxon>
        <taxon>Alphaproteobacteria</taxon>
        <taxon>Caulobacterales</taxon>
        <taxon>Caulobacteraceae</taxon>
        <taxon>Brevundimonas</taxon>
    </lineage>
</organism>
<evidence type="ECO:0000256" key="4">
    <source>
        <dbReference type="ARBA" id="ARBA00022989"/>
    </source>
</evidence>
<proteinExistence type="inferred from homology"/>
<feature type="transmembrane region" description="Helical" evidence="6">
    <location>
        <begin position="102"/>
        <end position="120"/>
    </location>
</feature>
<evidence type="ECO:0000256" key="3">
    <source>
        <dbReference type="ARBA" id="ARBA00022692"/>
    </source>
</evidence>
<comment type="subcellular location">
    <subcellularLocation>
        <location evidence="1">Membrane</location>
        <topology evidence="1">Multi-pass membrane protein</topology>
    </subcellularLocation>
</comment>
<keyword evidence="3 6" id="KW-0812">Transmembrane</keyword>
<keyword evidence="5 6" id="KW-0472">Membrane</keyword>
<evidence type="ECO:0000313" key="8">
    <source>
        <dbReference type="Proteomes" id="UP001589906"/>
    </source>
</evidence>
<protein>
    <submittedName>
        <fullName evidence="7">Bax inhibitor-1/YccA family protein</fullName>
    </submittedName>
</protein>
<dbReference type="InterPro" id="IPR006214">
    <property type="entry name" value="Bax_inhibitor_1-related"/>
</dbReference>
<dbReference type="EMBL" id="JBHLSW010000006">
    <property type="protein sequence ID" value="MFC0634112.1"/>
    <property type="molecule type" value="Genomic_DNA"/>
</dbReference>
<gene>
    <name evidence="7" type="ORF">ACFFGE_09500</name>
</gene>
<evidence type="ECO:0000256" key="5">
    <source>
        <dbReference type="ARBA" id="ARBA00023136"/>
    </source>
</evidence>
<feature type="transmembrane region" description="Helical" evidence="6">
    <location>
        <begin position="183"/>
        <end position="202"/>
    </location>
</feature>
<dbReference type="CDD" id="cd10432">
    <property type="entry name" value="BI-1-like_bacterial"/>
    <property type="match status" value="1"/>
</dbReference>
<dbReference type="PANTHER" id="PTHR23291">
    <property type="entry name" value="BAX INHIBITOR-RELATED"/>
    <property type="match status" value="1"/>
</dbReference>
<keyword evidence="4 6" id="KW-1133">Transmembrane helix</keyword>
<feature type="transmembrane region" description="Helical" evidence="6">
    <location>
        <begin position="69"/>
        <end position="90"/>
    </location>
</feature>
<reference evidence="7 8" key="1">
    <citation type="submission" date="2024-09" db="EMBL/GenBank/DDBJ databases">
        <authorList>
            <person name="Sun Q."/>
            <person name="Mori K."/>
        </authorList>
    </citation>
    <scope>NUCLEOTIDE SEQUENCE [LARGE SCALE GENOMIC DNA]</scope>
    <source>
        <strain evidence="7 8">NCAIM B.02621</strain>
    </source>
</reference>
<feature type="transmembrane region" description="Helical" evidence="6">
    <location>
        <begin position="126"/>
        <end position="146"/>
    </location>
</feature>
<dbReference type="PANTHER" id="PTHR23291:SF50">
    <property type="entry name" value="PROTEIN LIFEGUARD 4"/>
    <property type="match status" value="1"/>
</dbReference>
<name>A0ABV6R3A4_9CAUL</name>
<evidence type="ECO:0000256" key="6">
    <source>
        <dbReference type="RuleBase" id="RU004379"/>
    </source>
</evidence>
<evidence type="ECO:0000256" key="2">
    <source>
        <dbReference type="ARBA" id="ARBA00010350"/>
    </source>
</evidence>
<sequence length="251" mass="26807">MSDFRNGYTRTAPASADMAVDAGLRAFMLGVYNKLALGLLVAGVLAYVTGNVPAVQQLLFGLTADGRLALTPLGMVVQFLPLVLLFGSMFFMRNPTAGGVNLLYWAVVASIGAGLGIVFLRYTDASIASTFFVTAAAFGGLSLFGYTTKRDLGPLGTFLIMGVIGLIIASLVFMFLPAAQNPVFYYAINAVGVLIFSGLIAYDTQRLKLAYYQLGGDRNAMGVMTGFGALSLFINFINLFQFLLAFMGNRE</sequence>
<dbReference type="Pfam" id="PF01027">
    <property type="entry name" value="Bax1-I"/>
    <property type="match status" value="1"/>
</dbReference>
<dbReference type="RefSeq" id="WP_376836104.1">
    <property type="nucleotide sequence ID" value="NZ_JBHLSW010000006.1"/>
</dbReference>
<feature type="transmembrane region" description="Helical" evidence="6">
    <location>
        <begin position="158"/>
        <end position="177"/>
    </location>
</feature>
<dbReference type="Proteomes" id="UP001589906">
    <property type="component" value="Unassembled WGS sequence"/>
</dbReference>
<feature type="transmembrane region" description="Helical" evidence="6">
    <location>
        <begin position="223"/>
        <end position="247"/>
    </location>
</feature>
<comment type="caution">
    <text evidence="7">The sequence shown here is derived from an EMBL/GenBank/DDBJ whole genome shotgun (WGS) entry which is preliminary data.</text>
</comment>
<accession>A0ABV6R3A4</accession>